<evidence type="ECO:0000313" key="2">
    <source>
        <dbReference type="EMBL" id="CAL8129684.1"/>
    </source>
</evidence>
<dbReference type="SUPFAM" id="SSF54529">
    <property type="entry name" value="Mitochondrial glycoprotein MAM33-like"/>
    <property type="match status" value="1"/>
</dbReference>
<dbReference type="PANTHER" id="PTHR10826:SF1">
    <property type="entry name" value="COMPLEMENT COMPONENT 1 Q SUBCOMPONENT-BINDING PROTEIN, MITOCHONDRIAL"/>
    <property type="match status" value="1"/>
</dbReference>
<evidence type="ECO:0000256" key="1">
    <source>
        <dbReference type="ARBA" id="ARBA00005457"/>
    </source>
</evidence>
<dbReference type="Proteomes" id="UP001642540">
    <property type="component" value="Unassembled WGS sequence"/>
</dbReference>
<evidence type="ECO:0000313" key="3">
    <source>
        <dbReference type="Proteomes" id="UP001642540"/>
    </source>
</evidence>
<gene>
    <name evidence="2" type="ORF">ODALV1_LOCUS23387</name>
</gene>
<dbReference type="EMBL" id="CAXLJM020000078">
    <property type="protein sequence ID" value="CAL8129684.1"/>
    <property type="molecule type" value="Genomic_DNA"/>
</dbReference>
<dbReference type="Gene3D" id="3.10.280.10">
    <property type="entry name" value="Mitochondrial glycoprotein"/>
    <property type="match status" value="1"/>
</dbReference>
<name>A0ABP1RL24_9HEXA</name>
<dbReference type="InterPro" id="IPR036561">
    <property type="entry name" value="MAM33_sf"/>
</dbReference>
<accession>A0ABP1RL24</accession>
<reference evidence="2 3" key="1">
    <citation type="submission" date="2024-08" db="EMBL/GenBank/DDBJ databases">
        <authorList>
            <person name="Cucini C."/>
            <person name="Frati F."/>
        </authorList>
    </citation>
    <scope>NUCLEOTIDE SEQUENCE [LARGE SCALE GENOMIC DNA]</scope>
</reference>
<dbReference type="Pfam" id="PF02330">
    <property type="entry name" value="MAM33"/>
    <property type="match status" value="1"/>
</dbReference>
<dbReference type="InterPro" id="IPR003428">
    <property type="entry name" value="MAM33"/>
</dbReference>
<organism evidence="2 3">
    <name type="scientific">Orchesella dallaii</name>
    <dbReference type="NCBI Taxonomy" id="48710"/>
    <lineage>
        <taxon>Eukaryota</taxon>
        <taxon>Metazoa</taxon>
        <taxon>Ecdysozoa</taxon>
        <taxon>Arthropoda</taxon>
        <taxon>Hexapoda</taxon>
        <taxon>Collembola</taxon>
        <taxon>Entomobryomorpha</taxon>
        <taxon>Entomobryoidea</taxon>
        <taxon>Orchesellidae</taxon>
        <taxon>Orchesellinae</taxon>
        <taxon>Orchesella</taxon>
    </lineage>
</organism>
<keyword evidence="3" id="KW-1185">Reference proteome</keyword>
<sequence length="222" mass="24317">MMKTMFTRVGRGAQSGAAIRHLSSNGSAVPSARKSGSRLLLQSQKQIQLGSSSGFAKSLGGIRNAHDQRTKGDEELLGFLEEEIATEKKMQRSTSIPTTFHGFSVSFDRSEILLTKKVGNEEVIISANVNHSVDAEFGEDPNVKQPPKENADEMRSKPNFDVEIKKGNQILCFNCSFLQNAGEGESQEEFSDIFSIDEVCIYEGDWKDTDYAVAGDILDGVS</sequence>
<proteinExistence type="inferred from homology"/>
<protein>
    <submittedName>
        <fullName evidence="2">Uncharacterized protein</fullName>
    </submittedName>
</protein>
<comment type="similarity">
    <text evidence="1">Belongs to the MAM33 family.</text>
</comment>
<comment type="caution">
    <text evidence="2">The sequence shown here is derived from an EMBL/GenBank/DDBJ whole genome shotgun (WGS) entry which is preliminary data.</text>
</comment>
<dbReference type="PANTHER" id="PTHR10826">
    <property type="entry name" value="COMPLEMENT COMPONENT 1"/>
    <property type="match status" value="1"/>
</dbReference>